<dbReference type="AlphaFoldDB" id="A0A6J4PES2"/>
<protein>
    <submittedName>
        <fullName evidence="2">Uncharacterized protein</fullName>
    </submittedName>
</protein>
<gene>
    <name evidence="2" type="ORF">AVDCRST_MAG82-998</name>
</gene>
<organism evidence="2">
    <name type="scientific">uncultured Rubrobacteraceae bacterium</name>
    <dbReference type="NCBI Taxonomy" id="349277"/>
    <lineage>
        <taxon>Bacteria</taxon>
        <taxon>Bacillati</taxon>
        <taxon>Actinomycetota</taxon>
        <taxon>Rubrobacteria</taxon>
        <taxon>Rubrobacterales</taxon>
        <taxon>Rubrobacteraceae</taxon>
        <taxon>environmental samples</taxon>
    </lineage>
</organism>
<evidence type="ECO:0000313" key="2">
    <source>
        <dbReference type="EMBL" id="CAA9414311.1"/>
    </source>
</evidence>
<accession>A0A6J4PES2</accession>
<sequence length="57" mass="6185">MSRSVAASVEPYGLRRRFLSRRSAGPEPKKAESGGEAEALPTSDRRERADKPAQPAC</sequence>
<feature type="region of interest" description="Disordered" evidence="1">
    <location>
        <begin position="1"/>
        <end position="57"/>
    </location>
</feature>
<name>A0A6J4PES2_9ACTN</name>
<proteinExistence type="predicted"/>
<reference evidence="2" key="1">
    <citation type="submission" date="2020-02" db="EMBL/GenBank/DDBJ databases">
        <authorList>
            <person name="Meier V. D."/>
        </authorList>
    </citation>
    <scope>NUCLEOTIDE SEQUENCE</scope>
    <source>
        <strain evidence="2">AVDCRST_MAG82</strain>
    </source>
</reference>
<evidence type="ECO:0000256" key="1">
    <source>
        <dbReference type="SAM" id="MobiDB-lite"/>
    </source>
</evidence>
<dbReference type="EMBL" id="CADCVA010000135">
    <property type="protein sequence ID" value="CAA9414311.1"/>
    <property type="molecule type" value="Genomic_DNA"/>
</dbReference>